<dbReference type="CDD" id="cd18793">
    <property type="entry name" value="SF2_C_SNF"/>
    <property type="match status" value="1"/>
</dbReference>
<accession>A0ABM1M9Q5</accession>
<dbReference type="InterPro" id="IPR049730">
    <property type="entry name" value="SNF2/RAD54-like_C"/>
</dbReference>
<protein>
    <submittedName>
        <fullName evidence="10">SWI/SNF-related matrix-associated actin-dependent regulator of chromatin subfamily A-like protein 1</fullName>
    </submittedName>
</protein>
<keyword evidence="2" id="KW-0378">Hydrolase</keyword>
<evidence type="ECO:0000256" key="5">
    <source>
        <dbReference type="SAM" id="MobiDB-lite"/>
    </source>
</evidence>
<organism evidence="9 10">
    <name type="scientific">Nicrophorus vespilloides</name>
    <name type="common">Boreal carrion beetle</name>
    <dbReference type="NCBI Taxonomy" id="110193"/>
    <lineage>
        <taxon>Eukaryota</taxon>
        <taxon>Metazoa</taxon>
        <taxon>Ecdysozoa</taxon>
        <taxon>Arthropoda</taxon>
        <taxon>Hexapoda</taxon>
        <taxon>Insecta</taxon>
        <taxon>Pterygota</taxon>
        <taxon>Neoptera</taxon>
        <taxon>Endopterygota</taxon>
        <taxon>Coleoptera</taxon>
        <taxon>Polyphaga</taxon>
        <taxon>Staphyliniformia</taxon>
        <taxon>Silphidae</taxon>
        <taxon>Nicrophorinae</taxon>
        <taxon>Nicrophorus</taxon>
    </lineage>
</organism>
<evidence type="ECO:0000259" key="7">
    <source>
        <dbReference type="PROSITE" id="PS51194"/>
    </source>
</evidence>
<evidence type="ECO:0000256" key="3">
    <source>
        <dbReference type="ARBA" id="ARBA00023242"/>
    </source>
</evidence>
<evidence type="ECO:0000256" key="1">
    <source>
        <dbReference type="ARBA" id="ARBA00004123"/>
    </source>
</evidence>
<dbReference type="InterPro" id="IPR027417">
    <property type="entry name" value="P-loop_NTPase"/>
</dbReference>
<sequence>MMQCTDEQIQAKRAEALRKLAAKKAKQQFNQNNYPSTFFKGKEDAGVRQQQSPPISKSNYFKMRDNSVQQSMKQNHYKPYEKQQIGVQKPLQFYGLKNEVTTAKLALVSPNRFAVTFSGFNQAAIDVMKTLPTRFYDPQSRIWNFNITDYESLQNKLAPLKPAVVVDKLPIYALKVCWQKSENILYDLTCIDNELLTALMPFQEEGVCFGIGKNGRCMIADDMGLGKTFQALGIACYYKPDWPMLIVTTASMRNVWEETIHKYLTSVPVMSVQYMTSGKDFIDRALILIVSHDLLTRCSDKLLQRNFGVIIIDESHVLKNFKAKCTKAAIDVCKRAKRVILLSGTPALSRPSELFSQLSLIDAKFFGTFYEFSTRYCDGKQTGFGWDATGQSNLQELEIILAKKFMIRRTKEEVLKSLPNKTQEVITLDVQLSQFSQEDQDCLMSLAAKYANVKKEKHAALLTFFAETAKIKVPSVCSYIMQVLETDRKFLVFAHHQVMLNAIEKVLVKKNKKYIRIDGNTTCDQRKYYVDKFQLDDSFTCAVLSITAANAGITLTAAQLVLFAELHWNPSILSQAESRAHRIGQEGHVTIQYLLAPRTSDDSIWPLLQNKQKTLKEIGLMSESYKDVNVTNQKKPASDGQIATNLNNSLTSSNTLDISSYFKSPDKKAAAKTDCDEDMLDEDIDIFINFQTQKDLPTSIRSETPKNDAHKTVEEHMLNDDLDDLFNGIDF</sequence>
<dbReference type="InterPro" id="IPR010003">
    <property type="entry name" value="HARP_dom"/>
</dbReference>
<comment type="similarity">
    <text evidence="4">Belongs to the SNF2/RAD54 helicase family. SMARCAL1 subfamily.</text>
</comment>
<dbReference type="PROSITE" id="PS51192">
    <property type="entry name" value="HELICASE_ATP_BIND_1"/>
    <property type="match status" value="1"/>
</dbReference>
<dbReference type="GeneID" id="108558785"/>
<dbReference type="SMART" id="SM00487">
    <property type="entry name" value="DEXDc"/>
    <property type="match status" value="1"/>
</dbReference>
<evidence type="ECO:0000313" key="10">
    <source>
        <dbReference type="RefSeq" id="XP_017771305.1"/>
    </source>
</evidence>
<dbReference type="Pfam" id="PF00176">
    <property type="entry name" value="SNF2-rel_dom"/>
    <property type="match status" value="1"/>
</dbReference>
<feature type="domain" description="Helicase C-terminal" evidence="7">
    <location>
        <begin position="475"/>
        <end position="636"/>
    </location>
</feature>
<dbReference type="RefSeq" id="XP_017771305.1">
    <property type="nucleotide sequence ID" value="XM_017915816.1"/>
</dbReference>
<proteinExistence type="inferred from homology"/>
<gene>
    <name evidence="10" type="primary">LOC108558785</name>
</gene>
<evidence type="ECO:0000259" key="8">
    <source>
        <dbReference type="PROSITE" id="PS51467"/>
    </source>
</evidence>
<evidence type="ECO:0000259" key="6">
    <source>
        <dbReference type="PROSITE" id="PS51192"/>
    </source>
</evidence>
<evidence type="ECO:0000256" key="2">
    <source>
        <dbReference type="ARBA" id="ARBA00022801"/>
    </source>
</evidence>
<keyword evidence="3" id="KW-0539">Nucleus</keyword>
<dbReference type="SUPFAM" id="SSF52540">
    <property type="entry name" value="P-loop containing nucleoside triphosphate hydrolases"/>
    <property type="match status" value="2"/>
</dbReference>
<dbReference type="PANTHER" id="PTHR45766:SF6">
    <property type="entry name" value="SWI_SNF-RELATED MATRIX-ASSOCIATED ACTIN-DEPENDENT REGULATOR OF CHROMATIN SUBFAMILY A-LIKE PROTEIN 1"/>
    <property type="match status" value="1"/>
</dbReference>
<keyword evidence="9" id="KW-1185">Reference proteome</keyword>
<dbReference type="Proteomes" id="UP000695000">
    <property type="component" value="Unplaced"/>
</dbReference>
<dbReference type="InterPro" id="IPR038718">
    <property type="entry name" value="SNF2-like_sf"/>
</dbReference>
<dbReference type="SMART" id="SM00490">
    <property type="entry name" value="HELICc"/>
    <property type="match status" value="1"/>
</dbReference>
<name>A0ABM1M9Q5_NICVS</name>
<comment type="subcellular location">
    <subcellularLocation>
        <location evidence="1">Nucleus</location>
    </subcellularLocation>
</comment>
<dbReference type="Gene3D" id="3.40.50.10810">
    <property type="entry name" value="Tandem AAA-ATPase domain"/>
    <property type="match status" value="1"/>
</dbReference>
<dbReference type="CDD" id="cd18010">
    <property type="entry name" value="DEXHc_HARP_SMARCAL1"/>
    <property type="match status" value="1"/>
</dbReference>
<dbReference type="InterPro" id="IPR000330">
    <property type="entry name" value="SNF2_N"/>
</dbReference>
<dbReference type="PROSITE" id="PS51467">
    <property type="entry name" value="HARP"/>
    <property type="match status" value="1"/>
</dbReference>
<feature type="compositionally biased region" description="Polar residues" evidence="5">
    <location>
        <begin position="48"/>
        <end position="59"/>
    </location>
</feature>
<feature type="domain" description="Helicase ATP-binding" evidence="6">
    <location>
        <begin position="208"/>
        <end position="364"/>
    </location>
</feature>
<dbReference type="PANTHER" id="PTHR45766">
    <property type="entry name" value="DNA ANNEALING HELICASE AND ENDONUCLEASE ZRANB3 FAMILY MEMBER"/>
    <property type="match status" value="1"/>
</dbReference>
<evidence type="ECO:0000313" key="9">
    <source>
        <dbReference type="Proteomes" id="UP000695000"/>
    </source>
</evidence>
<feature type="domain" description="HARP" evidence="8">
    <location>
        <begin position="95"/>
        <end position="170"/>
    </location>
</feature>
<dbReference type="InterPro" id="IPR014001">
    <property type="entry name" value="Helicase_ATP-bd"/>
</dbReference>
<reference evidence="10" key="1">
    <citation type="submission" date="2025-08" db="UniProtKB">
        <authorList>
            <consortium name="RefSeq"/>
        </authorList>
    </citation>
    <scope>IDENTIFICATION</scope>
    <source>
        <tissue evidence="10">Whole Larva</tissue>
    </source>
</reference>
<dbReference type="Gene3D" id="3.40.50.300">
    <property type="entry name" value="P-loop containing nucleotide triphosphate hydrolases"/>
    <property type="match status" value="1"/>
</dbReference>
<feature type="region of interest" description="Disordered" evidence="5">
    <location>
        <begin position="40"/>
        <end position="59"/>
    </location>
</feature>
<dbReference type="InterPro" id="IPR001650">
    <property type="entry name" value="Helicase_C-like"/>
</dbReference>
<evidence type="ECO:0000256" key="4">
    <source>
        <dbReference type="PROSITE-ProRule" id="PRU00800"/>
    </source>
</evidence>
<dbReference type="Pfam" id="PF07443">
    <property type="entry name" value="HARP"/>
    <property type="match status" value="1"/>
</dbReference>
<dbReference type="PROSITE" id="PS51194">
    <property type="entry name" value="HELICASE_CTER"/>
    <property type="match status" value="1"/>
</dbReference>
<dbReference type="Pfam" id="PF00271">
    <property type="entry name" value="Helicase_C"/>
    <property type="match status" value="1"/>
</dbReference>